<comment type="caution">
    <text evidence="3">The sequence shown here is derived from an EMBL/GenBank/DDBJ whole genome shotgun (WGS) entry which is preliminary data.</text>
</comment>
<evidence type="ECO:0000313" key="4">
    <source>
        <dbReference type="Proteomes" id="UP001500909"/>
    </source>
</evidence>
<keyword evidence="2" id="KW-1133">Transmembrane helix</keyword>
<dbReference type="EMBL" id="BAAABY010000033">
    <property type="protein sequence ID" value="GAA0478589.1"/>
    <property type="molecule type" value="Genomic_DNA"/>
</dbReference>
<gene>
    <name evidence="3" type="ORF">GCM10010361_48980</name>
</gene>
<feature type="region of interest" description="Disordered" evidence="1">
    <location>
        <begin position="1"/>
        <end position="56"/>
    </location>
</feature>
<reference evidence="3 4" key="1">
    <citation type="journal article" date="2019" name="Int. J. Syst. Evol. Microbiol.">
        <title>The Global Catalogue of Microorganisms (GCM) 10K type strain sequencing project: providing services to taxonomists for standard genome sequencing and annotation.</title>
        <authorList>
            <consortium name="The Broad Institute Genomics Platform"/>
            <consortium name="The Broad Institute Genome Sequencing Center for Infectious Disease"/>
            <person name="Wu L."/>
            <person name="Ma J."/>
        </authorList>
    </citation>
    <scope>NUCLEOTIDE SEQUENCE [LARGE SCALE GENOMIC DNA]</scope>
    <source>
        <strain evidence="3 4">JCM 4805</strain>
    </source>
</reference>
<evidence type="ECO:0008006" key="5">
    <source>
        <dbReference type="Google" id="ProtNLM"/>
    </source>
</evidence>
<evidence type="ECO:0000256" key="2">
    <source>
        <dbReference type="SAM" id="Phobius"/>
    </source>
</evidence>
<name>A0ABN1AK70_9ACTN</name>
<sequence length="223" mass="24613">MTDVEQAPVSEHPERPDRAEPVDGPGPRGPAGPSGPAGPEGPGTPEGGTHAPRPSRRSRWLTGFVVFLLIVIPAGYLALSAAQSRDSGQEKEERAAMAGLTWHWPSKVQRRIYDVRIPAYSYPVAFFETNSFKTSSLYVTFRTSQAGLDEFLRNYGRTRADLKKDAVTISPEQAKRVKWDFTIGDGYAGMVHKEQAPRPTQRITVDFAEDGHPVVYVVSTTRF</sequence>
<protein>
    <recommendedName>
        <fullName evidence="5">Sugar kinase</fullName>
    </recommendedName>
</protein>
<feature type="transmembrane region" description="Helical" evidence="2">
    <location>
        <begin position="60"/>
        <end position="79"/>
    </location>
</feature>
<dbReference type="Proteomes" id="UP001500909">
    <property type="component" value="Unassembled WGS sequence"/>
</dbReference>
<keyword evidence="2" id="KW-0812">Transmembrane</keyword>
<evidence type="ECO:0000313" key="3">
    <source>
        <dbReference type="EMBL" id="GAA0478589.1"/>
    </source>
</evidence>
<proteinExistence type="predicted"/>
<feature type="compositionally biased region" description="Basic and acidic residues" evidence="1">
    <location>
        <begin position="11"/>
        <end position="21"/>
    </location>
</feature>
<organism evidence="3 4">
    <name type="scientific">Streptomyces olivaceiscleroticus</name>
    <dbReference type="NCBI Taxonomy" id="68245"/>
    <lineage>
        <taxon>Bacteria</taxon>
        <taxon>Bacillati</taxon>
        <taxon>Actinomycetota</taxon>
        <taxon>Actinomycetes</taxon>
        <taxon>Kitasatosporales</taxon>
        <taxon>Streptomycetaceae</taxon>
        <taxon>Streptomyces</taxon>
    </lineage>
</organism>
<keyword evidence="4" id="KW-1185">Reference proteome</keyword>
<accession>A0ABN1AK70</accession>
<evidence type="ECO:0000256" key="1">
    <source>
        <dbReference type="SAM" id="MobiDB-lite"/>
    </source>
</evidence>
<keyword evidence="2" id="KW-0472">Membrane</keyword>